<sequence>MDQTTAQVLFEEGATLVFLDMPEGSEFGIDFNSWNVGPNFRGMKMIPPGVHFVFYSAVDRDKHEGPRSGFFYNFTKREILVKKWDKFLEDIRTDAVPEEEIERFKENKKDMDRFLAPYPYESYKKWVSLTNHVTPEAVADLQPSCGSICSMAQFVSEASTSQSRKRDAEVEAMEDDSTKQAKDKNTNSLDAKLPKMKTVKGTKIRYSKIPKQKYPDGASPAVITKFSMDSSYQLETVLEKYQQNPSGILGEIQFAFICFLVGQNYDSFEHWKRLVHLLCSSDEALLTRKQLFLDFISVLHFQIREIPEDFFVDIVSQNNFLTVTLQEFFSNLESQEVDATLRSRGLKFRQHLTEKFNWDFTSEPDDYAPVVVEHAD</sequence>
<proteinExistence type="inferred from homology"/>
<evidence type="ECO:0000259" key="11">
    <source>
        <dbReference type="Pfam" id="PF20981"/>
    </source>
</evidence>
<dbReference type="InterPro" id="IPR038516">
    <property type="entry name" value="AAR2_N_sf"/>
</dbReference>
<dbReference type="Gene3D" id="1.25.40.550">
    <property type="entry name" value="Aar2, C-terminal domain-like"/>
    <property type="match status" value="1"/>
</dbReference>
<feature type="domain" description="AAR2 N-terminal" evidence="11">
    <location>
        <begin position="12"/>
        <end position="143"/>
    </location>
</feature>
<dbReference type="PANTHER" id="PTHR12689">
    <property type="entry name" value="A1 CISTRON SPLICING FACTOR AAR2-RELATED"/>
    <property type="match status" value="1"/>
</dbReference>
<evidence type="ECO:0000256" key="7">
    <source>
        <dbReference type="ARBA" id="ARBA00030625"/>
    </source>
</evidence>
<dbReference type="Proteomes" id="UP001519460">
    <property type="component" value="Unassembled WGS sequence"/>
</dbReference>
<dbReference type="Gene3D" id="2.60.34.20">
    <property type="match status" value="1"/>
</dbReference>
<evidence type="ECO:0000256" key="6">
    <source>
        <dbReference type="ARBA" id="ARBA00023187"/>
    </source>
</evidence>
<dbReference type="InterPro" id="IPR038514">
    <property type="entry name" value="AAR2_C_sf"/>
</dbReference>
<dbReference type="FunFam" id="2.60.34.20:FF:000001">
    <property type="entry name" value="protein AAR2 homolog"/>
    <property type="match status" value="1"/>
</dbReference>
<dbReference type="CDD" id="cd13777">
    <property type="entry name" value="Aar2_N"/>
    <property type="match status" value="1"/>
</dbReference>
<evidence type="ECO:0000256" key="8">
    <source>
        <dbReference type="ARBA" id="ARBA00047009"/>
    </source>
</evidence>
<dbReference type="GO" id="GO:0005681">
    <property type="term" value="C:spliceosomal complex"/>
    <property type="evidence" value="ECO:0007669"/>
    <property type="project" value="UniProtKB-KW"/>
</dbReference>
<dbReference type="InterPro" id="IPR033647">
    <property type="entry name" value="Aar2_N"/>
</dbReference>
<evidence type="ECO:0000256" key="4">
    <source>
        <dbReference type="ARBA" id="ARBA00022664"/>
    </source>
</evidence>
<name>A0ABD0K6B0_9CAEN</name>
<dbReference type="InterPro" id="IPR007946">
    <property type="entry name" value="AAR2"/>
</dbReference>
<dbReference type="FunFam" id="1.25.40.550:FF:000001">
    <property type="entry name" value="AAR2 splicing factor homolog"/>
    <property type="match status" value="1"/>
</dbReference>
<evidence type="ECO:0000256" key="1">
    <source>
        <dbReference type="ARBA" id="ARBA00003708"/>
    </source>
</evidence>
<gene>
    <name evidence="12" type="ORF">BaRGS_00026212</name>
</gene>
<protein>
    <recommendedName>
        <fullName evidence="3">Protein AAR2 homolog</fullName>
    </recommendedName>
    <alternativeName>
        <fullName evidence="7">AAR2 splicing factor homolog</fullName>
    </alternativeName>
</protein>
<dbReference type="GO" id="GO:0006397">
    <property type="term" value="P:mRNA processing"/>
    <property type="evidence" value="ECO:0007669"/>
    <property type="project" value="UniProtKB-KW"/>
</dbReference>
<dbReference type="GO" id="GO:0008380">
    <property type="term" value="P:RNA splicing"/>
    <property type="evidence" value="ECO:0007669"/>
    <property type="project" value="UniProtKB-KW"/>
</dbReference>
<dbReference type="AlphaFoldDB" id="A0ABD0K6B0"/>
<reference evidence="12 13" key="1">
    <citation type="journal article" date="2023" name="Sci. Data">
        <title>Genome assembly of the Korean intertidal mud-creeper Batillaria attramentaria.</title>
        <authorList>
            <person name="Patra A.K."/>
            <person name="Ho P.T."/>
            <person name="Jun S."/>
            <person name="Lee S.J."/>
            <person name="Kim Y."/>
            <person name="Won Y.J."/>
        </authorList>
    </citation>
    <scope>NUCLEOTIDE SEQUENCE [LARGE SCALE GENOMIC DNA]</scope>
    <source>
        <strain evidence="12">Wonlab-2016</strain>
    </source>
</reference>
<dbReference type="CDD" id="cd13778">
    <property type="entry name" value="Aar2_C"/>
    <property type="match status" value="1"/>
</dbReference>
<dbReference type="InterPro" id="IPR033648">
    <property type="entry name" value="AAR2_C"/>
</dbReference>
<evidence type="ECO:0000256" key="3">
    <source>
        <dbReference type="ARBA" id="ARBA00016372"/>
    </source>
</evidence>
<evidence type="ECO:0000313" key="13">
    <source>
        <dbReference type="Proteomes" id="UP001519460"/>
    </source>
</evidence>
<keyword evidence="13" id="KW-1185">Reference proteome</keyword>
<comment type="subunit">
    <text evidence="8">Interacts with PRPF8 (via RNase H homology domain). Component of a U5 snRNP complex that contains PRPF8.</text>
</comment>
<comment type="caution">
    <text evidence="12">The sequence shown here is derived from an EMBL/GenBank/DDBJ whole genome shotgun (WGS) entry which is preliminary data.</text>
</comment>
<evidence type="ECO:0000256" key="2">
    <source>
        <dbReference type="ARBA" id="ARBA00006281"/>
    </source>
</evidence>
<keyword evidence="6" id="KW-0508">mRNA splicing</keyword>
<keyword evidence="5" id="KW-0747">Spliceosome</keyword>
<feature type="region of interest" description="Disordered" evidence="9">
    <location>
        <begin position="160"/>
        <end position="188"/>
    </location>
</feature>
<comment type="similarity">
    <text evidence="2">Belongs to the AAR2 family.</text>
</comment>
<keyword evidence="4" id="KW-0507">mRNA processing</keyword>
<feature type="domain" description="AAR2 C-terminal" evidence="10">
    <location>
        <begin position="206"/>
        <end position="360"/>
    </location>
</feature>
<evidence type="ECO:0000256" key="9">
    <source>
        <dbReference type="SAM" id="MobiDB-lite"/>
    </source>
</evidence>
<evidence type="ECO:0000259" key="10">
    <source>
        <dbReference type="Pfam" id="PF05282"/>
    </source>
</evidence>
<comment type="function">
    <text evidence="1">Component of the U5 snRNP complex that is required for spliceosome assembly and for pre-mRNA splicing.</text>
</comment>
<feature type="compositionally biased region" description="Basic and acidic residues" evidence="9">
    <location>
        <begin position="176"/>
        <end position="185"/>
    </location>
</feature>
<dbReference type="PANTHER" id="PTHR12689:SF4">
    <property type="entry name" value="PROTEIN AAR2 HOMOLOG"/>
    <property type="match status" value="1"/>
</dbReference>
<accession>A0ABD0K6B0</accession>
<dbReference type="EMBL" id="JACVVK020000243">
    <property type="protein sequence ID" value="KAK7482501.1"/>
    <property type="molecule type" value="Genomic_DNA"/>
</dbReference>
<evidence type="ECO:0000313" key="12">
    <source>
        <dbReference type="EMBL" id="KAK7482501.1"/>
    </source>
</evidence>
<evidence type="ECO:0000256" key="5">
    <source>
        <dbReference type="ARBA" id="ARBA00022728"/>
    </source>
</evidence>
<dbReference type="Pfam" id="PF05282">
    <property type="entry name" value="AAR2"/>
    <property type="match status" value="1"/>
</dbReference>
<dbReference type="Pfam" id="PF20981">
    <property type="entry name" value="AAR2_1st"/>
    <property type="match status" value="1"/>
</dbReference>
<organism evidence="12 13">
    <name type="scientific">Batillaria attramentaria</name>
    <dbReference type="NCBI Taxonomy" id="370345"/>
    <lineage>
        <taxon>Eukaryota</taxon>
        <taxon>Metazoa</taxon>
        <taxon>Spiralia</taxon>
        <taxon>Lophotrochozoa</taxon>
        <taxon>Mollusca</taxon>
        <taxon>Gastropoda</taxon>
        <taxon>Caenogastropoda</taxon>
        <taxon>Sorbeoconcha</taxon>
        <taxon>Cerithioidea</taxon>
        <taxon>Batillariidae</taxon>
        <taxon>Batillaria</taxon>
    </lineage>
</organism>